<dbReference type="OMA" id="INPINLY"/>
<dbReference type="STRING" id="1245528.M3HIM3"/>
<sequence>MSDNVIADNSVDEVEVPSRSESPIINPDLNKISKKSKNKKKKKNRKHNKKTIQEDENDDKEMDDQLQEETPEPLAYTFDPLSYNAYTSSDANPSRNNQHSYQGELLMHTYHTLSDGVRKFWNRRYKLFSKFDDGIYLSEELWYSVTPEAIAKYIANLFHKLLPDATSVLDLCCGGGGNTIHFAQLFDHVGAIDINPINLYCTKHNCGIYNVAEKIWPLEADWNEITALLPDGSVNYSWIPESVRRDTDDNTTPQFDFIFSSPPWGGTDYSRDVFDLEQMKPFPISQMLQQLKRYTDNVGLFLPKSSDLDQLAQATQEFFGEEAQCRVVRVNSSHRVVAILALIGYEIIDRFDEINKPKHQEEDEEDDEGEYDEGEYEEGEYEEGEDDDSQEANSDDDYSKPTEEEKPEEEKRKVTEEEVLELMQQLGSSDESFEEELIDFEDI</sequence>
<feature type="non-terminal residue" evidence="9">
    <location>
        <position position="1"/>
    </location>
</feature>
<comment type="catalytic activity">
    <reaction evidence="5">
        <text>a 5'-end (N(2),N(7)-dimethyl 5'-triphosphoguanosine)-ribonucleoside in snRNA + S-adenosyl-L-methionine = a 5'-end (N(2),N(2),N(7)-trimethyl 5'-triphosphoguanosine)-ribonucleoside in snRNA + S-adenosyl-L-homocysteine + H(+)</text>
        <dbReference type="Rhea" id="RHEA:78479"/>
        <dbReference type="Rhea" id="RHEA-COMP:19087"/>
        <dbReference type="Rhea" id="RHEA-COMP:19089"/>
        <dbReference type="ChEBI" id="CHEBI:15378"/>
        <dbReference type="ChEBI" id="CHEBI:57856"/>
        <dbReference type="ChEBI" id="CHEBI:59789"/>
        <dbReference type="ChEBI" id="CHEBI:167623"/>
        <dbReference type="ChEBI" id="CHEBI:172880"/>
    </reaction>
    <physiologicalReaction direction="left-to-right" evidence="5">
        <dbReference type="Rhea" id="RHEA:78480"/>
    </physiologicalReaction>
</comment>
<evidence type="ECO:0000256" key="5">
    <source>
        <dbReference type="ARBA" id="ARBA00048763"/>
    </source>
</evidence>
<evidence type="ECO:0000256" key="4">
    <source>
        <dbReference type="ARBA" id="ARBA00048740"/>
    </source>
</evidence>
<comment type="catalytic activity">
    <reaction evidence="3">
        <text>a 5'-end (N(2),N(7)-dimethyl 5'-triphosphoguanosine)-ribonucleoside in snoRNA + S-adenosyl-L-methionine = a 5'-end (N(2),N(2),N(7)-trimethyl 5'-triphosphoguanosine)-ribonucleoside in snoRNA + S-adenosyl-L-homocysteine + H(+)</text>
        <dbReference type="Rhea" id="RHEA:78507"/>
        <dbReference type="Rhea" id="RHEA-COMP:19088"/>
        <dbReference type="Rhea" id="RHEA-COMP:19090"/>
        <dbReference type="ChEBI" id="CHEBI:15378"/>
        <dbReference type="ChEBI" id="CHEBI:57856"/>
        <dbReference type="ChEBI" id="CHEBI:59789"/>
        <dbReference type="ChEBI" id="CHEBI:167623"/>
        <dbReference type="ChEBI" id="CHEBI:172880"/>
    </reaction>
    <physiologicalReaction direction="left-to-right" evidence="3">
        <dbReference type="Rhea" id="RHEA:78508"/>
    </physiologicalReaction>
</comment>
<gene>
    <name evidence="9" type="ORF">G210_2490</name>
</gene>
<dbReference type="OrthoDB" id="194443at2759"/>
<dbReference type="PANTHER" id="PTHR14741">
    <property type="entry name" value="S-ADENOSYLMETHIONINE-DEPENDENT METHYLTRANSFERASE RELATED"/>
    <property type="match status" value="1"/>
</dbReference>
<feature type="compositionally biased region" description="Basic and acidic residues" evidence="8">
    <location>
        <begin position="397"/>
        <end position="416"/>
    </location>
</feature>
<dbReference type="InterPro" id="IPR019012">
    <property type="entry name" value="RNA_cap_Gua-N2-MeTrfase"/>
</dbReference>
<dbReference type="HOGENOM" id="CLU_567394_0_0_1"/>
<feature type="compositionally biased region" description="Basic residues" evidence="8">
    <location>
        <begin position="32"/>
        <end position="50"/>
    </location>
</feature>
<feature type="compositionally biased region" description="Acidic residues" evidence="8">
    <location>
        <begin position="362"/>
        <end position="396"/>
    </location>
</feature>
<dbReference type="AlphaFoldDB" id="M3HIM3"/>
<reference evidence="9 10" key="1">
    <citation type="submission" date="2013-02" db="EMBL/GenBank/DDBJ databases">
        <title>Genome sequence of Candida maltosa Xu316, a potential industrial strain for xylitol and ethanol production.</title>
        <authorList>
            <person name="Yu J."/>
            <person name="Wang Q."/>
            <person name="Geng X."/>
            <person name="Bao W."/>
            <person name="He P."/>
            <person name="Cai J."/>
        </authorList>
    </citation>
    <scope>NUCLEOTIDE SEQUENCE [LARGE SCALE GENOMIC DNA]</scope>
    <source>
        <strain evidence="10">Xu316</strain>
    </source>
</reference>
<evidence type="ECO:0000313" key="10">
    <source>
        <dbReference type="Proteomes" id="UP000011777"/>
    </source>
</evidence>
<dbReference type="eggNOG" id="KOG2730">
    <property type="taxonomic scope" value="Eukaryota"/>
</dbReference>
<dbReference type="SUPFAM" id="SSF53335">
    <property type="entry name" value="S-adenosyl-L-methionine-dependent methyltransferases"/>
    <property type="match status" value="1"/>
</dbReference>
<dbReference type="Gene3D" id="3.40.50.150">
    <property type="entry name" value="Vaccinia Virus protein VP39"/>
    <property type="match status" value="1"/>
</dbReference>
<dbReference type="EMBL" id="AOGT01001678">
    <property type="protein sequence ID" value="EMG47202.1"/>
    <property type="molecule type" value="Genomic_DNA"/>
</dbReference>
<accession>M3HIM3</accession>
<dbReference type="Pfam" id="PF09445">
    <property type="entry name" value="Methyltransf_15"/>
    <property type="match status" value="1"/>
</dbReference>
<protein>
    <recommendedName>
        <fullName evidence="1">Trimethylguanosine synthase</fullName>
    </recommendedName>
    <alternativeName>
        <fullName evidence="7">Cap-specific guanine-N(2) methyltransferase</fullName>
    </alternativeName>
</protein>
<feature type="region of interest" description="Disordered" evidence="8">
    <location>
        <begin position="1"/>
        <end position="73"/>
    </location>
</feature>
<comment type="caution">
    <text evidence="9">The sequence shown here is derived from an EMBL/GenBank/DDBJ whole genome shotgun (WGS) entry which is preliminary data.</text>
</comment>
<dbReference type="CDD" id="cd02440">
    <property type="entry name" value="AdoMet_MTases"/>
    <property type="match status" value="1"/>
</dbReference>
<organism evidence="9 10">
    <name type="scientific">Candida maltosa (strain Xu316)</name>
    <name type="common">Yeast</name>
    <dbReference type="NCBI Taxonomy" id="1245528"/>
    <lineage>
        <taxon>Eukaryota</taxon>
        <taxon>Fungi</taxon>
        <taxon>Dikarya</taxon>
        <taxon>Ascomycota</taxon>
        <taxon>Saccharomycotina</taxon>
        <taxon>Pichiomycetes</taxon>
        <taxon>Debaryomycetaceae</taxon>
        <taxon>Candida/Lodderomyces clade</taxon>
        <taxon>Candida</taxon>
    </lineage>
</organism>
<dbReference type="GO" id="GO:0071164">
    <property type="term" value="F:RNA cap trimethylguanosine synthase activity"/>
    <property type="evidence" value="ECO:0007669"/>
    <property type="project" value="TreeGrafter"/>
</dbReference>
<name>M3HIM3_CANMX</name>
<dbReference type="PANTHER" id="PTHR14741:SF32">
    <property type="entry name" value="TRIMETHYLGUANOSINE SYNTHASE"/>
    <property type="match status" value="1"/>
</dbReference>
<evidence type="ECO:0000256" key="1">
    <source>
        <dbReference type="ARBA" id="ARBA00018517"/>
    </source>
</evidence>
<comment type="similarity">
    <text evidence="2">Belongs to the methyltransferase superfamily. Trimethylguanosine synthase family.</text>
</comment>
<feature type="region of interest" description="Disordered" evidence="8">
    <location>
        <begin position="356"/>
        <end position="443"/>
    </location>
</feature>
<feature type="compositionally biased region" description="Acidic residues" evidence="8">
    <location>
        <begin position="431"/>
        <end position="443"/>
    </location>
</feature>
<evidence type="ECO:0000256" key="8">
    <source>
        <dbReference type="SAM" id="MobiDB-lite"/>
    </source>
</evidence>
<evidence type="ECO:0000256" key="2">
    <source>
        <dbReference type="ARBA" id="ARBA00025783"/>
    </source>
</evidence>
<dbReference type="Proteomes" id="UP000011777">
    <property type="component" value="Unassembled WGS sequence"/>
</dbReference>
<evidence type="ECO:0000256" key="6">
    <source>
        <dbReference type="ARBA" id="ARBA00049075"/>
    </source>
</evidence>
<evidence type="ECO:0000313" key="9">
    <source>
        <dbReference type="EMBL" id="EMG47202.1"/>
    </source>
</evidence>
<keyword evidence="10" id="KW-1185">Reference proteome</keyword>
<comment type="catalytic activity">
    <reaction evidence="6">
        <text>a 5'-end (N(7)-methyl 5'-triphosphoguanosine)-ribonucleoside in snRNA + S-adenosyl-L-methionine = a 5'-end (N(2),N(7)-dimethyl 5'-triphosphoguanosine)-ribonucleoside in snRNA + S-adenosyl-L-homocysteine + H(+)</text>
        <dbReference type="Rhea" id="RHEA:78471"/>
        <dbReference type="Rhea" id="RHEA-COMP:19085"/>
        <dbReference type="Rhea" id="RHEA-COMP:19087"/>
        <dbReference type="ChEBI" id="CHEBI:15378"/>
        <dbReference type="ChEBI" id="CHEBI:57856"/>
        <dbReference type="ChEBI" id="CHEBI:59789"/>
        <dbReference type="ChEBI" id="CHEBI:156461"/>
        <dbReference type="ChEBI" id="CHEBI:172880"/>
    </reaction>
    <physiologicalReaction direction="left-to-right" evidence="6">
        <dbReference type="Rhea" id="RHEA:78472"/>
    </physiologicalReaction>
</comment>
<feature type="compositionally biased region" description="Acidic residues" evidence="8">
    <location>
        <begin position="54"/>
        <end position="71"/>
    </location>
</feature>
<evidence type="ECO:0000256" key="3">
    <source>
        <dbReference type="ARBA" id="ARBA00047418"/>
    </source>
</evidence>
<proteinExistence type="inferred from homology"/>
<dbReference type="InterPro" id="IPR029063">
    <property type="entry name" value="SAM-dependent_MTases_sf"/>
</dbReference>
<comment type="catalytic activity">
    <reaction evidence="4">
        <text>a 5'-end (N(7)-methyl 5'-triphosphoguanosine)-ribonucleoside in snoRNA + S-adenosyl-L-methionine = a 5'-end (N(2),N(7)-dimethyl 5'-triphosphoguanosine)-ribonucleoside in snoRNA + S-adenosyl-L-homocysteine + H(+)</text>
        <dbReference type="Rhea" id="RHEA:78475"/>
        <dbReference type="Rhea" id="RHEA-COMP:19086"/>
        <dbReference type="Rhea" id="RHEA-COMP:19088"/>
        <dbReference type="ChEBI" id="CHEBI:15378"/>
        <dbReference type="ChEBI" id="CHEBI:57856"/>
        <dbReference type="ChEBI" id="CHEBI:59789"/>
        <dbReference type="ChEBI" id="CHEBI:156461"/>
        <dbReference type="ChEBI" id="CHEBI:172880"/>
    </reaction>
    <physiologicalReaction direction="left-to-right" evidence="4">
        <dbReference type="Rhea" id="RHEA:78476"/>
    </physiologicalReaction>
</comment>
<evidence type="ECO:0000256" key="7">
    <source>
        <dbReference type="ARBA" id="ARBA00049790"/>
    </source>
</evidence>
<dbReference type="GO" id="GO:0005634">
    <property type="term" value="C:nucleus"/>
    <property type="evidence" value="ECO:0007669"/>
    <property type="project" value="TreeGrafter"/>
</dbReference>